<gene>
    <name evidence="1" type="ORF">FO440_11145</name>
</gene>
<dbReference type="Pfam" id="PF14052">
    <property type="entry name" value="Caps_assemb_Wzi"/>
    <property type="match status" value="1"/>
</dbReference>
<comment type="caution">
    <text evidence="1">The sequence shown here is derived from an EMBL/GenBank/DDBJ whole genome shotgun (WGS) entry which is preliminary data.</text>
</comment>
<organism evidence="1 2">
    <name type="scientific">Mucilaginibacter corticis</name>
    <dbReference type="NCBI Taxonomy" id="2597670"/>
    <lineage>
        <taxon>Bacteria</taxon>
        <taxon>Pseudomonadati</taxon>
        <taxon>Bacteroidota</taxon>
        <taxon>Sphingobacteriia</taxon>
        <taxon>Sphingobacteriales</taxon>
        <taxon>Sphingobacteriaceae</taxon>
        <taxon>Mucilaginibacter</taxon>
    </lineage>
</organism>
<reference evidence="1 2" key="1">
    <citation type="submission" date="2019-07" db="EMBL/GenBank/DDBJ databases">
        <authorList>
            <person name="Huq M.A."/>
        </authorList>
    </citation>
    <scope>NUCLEOTIDE SEQUENCE [LARGE SCALE GENOMIC DNA]</scope>
    <source>
        <strain evidence="1 2">MAH-19</strain>
    </source>
</reference>
<dbReference type="InterPro" id="IPR026950">
    <property type="entry name" value="Caps_assemb_Wzi"/>
</dbReference>
<dbReference type="AlphaFoldDB" id="A0A556MK70"/>
<proteinExistence type="predicted"/>
<dbReference type="InterPro" id="IPR038636">
    <property type="entry name" value="Wzi_sf"/>
</dbReference>
<evidence type="ECO:0000313" key="2">
    <source>
        <dbReference type="Proteomes" id="UP000318733"/>
    </source>
</evidence>
<dbReference type="OrthoDB" id="1293009at2"/>
<accession>A0A556MK70</accession>
<dbReference type="Proteomes" id="UP000318733">
    <property type="component" value="Unassembled WGS sequence"/>
</dbReference>
<keyword evidence="2" id="KW-1185">Reference proteome</keyword>
<evidence type="ECO:0000313" key="1">
    <source>
        <dbReference type="EMBL" id="TSJ40308.1"/>
    </source>
</evidence>
<dbReference type="EMBL" id="VLPK01000002">
    <property type="protein sequence ID" value="TSJ40308.1"/>
    <property type="molecule type" value="Genomic_DNA"/>
</dbReference>
<protein>
    <submittedName>
        <fullName evidence="1">Capsule assembly Wzi family protein</fullName>
    </submittedName>
</protein>
<name>A0A556MK70_9SPHI</name>
<sequence>MRWKLVCRQYKYQSDNTMKIIKLTLICIAFIGIQFSARAQSLPVGTTAIEDYYRRLQLLGTVDTSVSFTIRPLYPGYFNKNVYFPDNTEIGLDTGSTWVSKNGKLKTVLLPFNFQTEGNSDHPYGWNDGPLIPAKGLQAMFSIGFFAQYGPLSIQLRPEFVGAANPPFDTFDKNHYDVIFARYYDIYNNVDLPARFGTKPYAHAYWGQSSVRLNFKGISAGVSTENLWWGPGIRNSLLMSNTAPGFPHFTLNTQKPINTPIGSFEGMMIGGNPKSSDYAPLTPDKYFFGTDLYVPKPKNWRYLSGVIITWQPKWVPGLFLGFDQAQQAYGKNLSGIGDYLPFFSTVSKTTATDAPINKQDRLSSMFMRWLWPQEHAELYFEYGHYNNTLDVEQSLLNPNESRAYIFGLRKLLPFQQKADENILIGVEVTQLQGTSITDDMQGKEWYVSQNVRQGYTNQGQELGAGIGPGGNLQSVEVSWVKGLKKLGLQIERYVHDNDFYYYAFHDSQDYTRHWVDLSMAFNGEWNYKNLIFNAKIQGIESLDYQWGLTQQGDDITFQHQRYQFNLQLQTGVTYRF</sequence>
<dbReference type="Gene3D" id="2.40.160.130">
    <property type="entry name" value="Capsule assembly protein Wzi"/>
    <property type="match status" value="1"/>
</dbReference>